<evidence type="ECO:0000313" key="2">
    <source>
        <dbReference type="EMBL" id="KAH9330399.1"/>
    </source>
</evidence>
<feature type="non-terminal residue" evidence="2">
    <location>
        <position position="1"/>
    </location>
</feature>
<feature type="compositionally biased region" description="Low complexity" evidence="1">
    <location>
        <begin position="64"/>
        <end position="83"/>
    </location>
</feature>
<accession>A0AA38GVD4</accession>
<name>A0AA38GVD4_TAXCH</name>
<keyword evidence="3" id="KW-1185">Reference proteome</keyword>
<sequence>RPSFISPPPKKKEPRFRSLLKPACCHLLSLVLARMPDPSGPDQGSLLSGSLSPNPPDAWTKIVEGSTSSPSSEKLSPSLSDGSFSLRIPSHITEAAAASRDLSL</sequence>
<protein>
    <submittedName>
        <fullName evidence="2">Uncharacterized protein</fullName>
    </submittedName>
</protein>
<evidence type="ECO:0000256" key="1">
    <source>
        <dbReference type="SAM" id="MobiDB-lite"/>
    </source>
</evidence>
<proteinExistence type="predicted"/>
<dbReference type="EMBL" id="JAHRHJ020000001">
    <property type="protein sequence ID" value="KAH9330399.1"/>
    <property type="molecule type" value="Genomic_DNA"/>
</dbReference>
<evidence type="ECO:0000313" key="3">
    <source>
        <dbReference type="Proteomes" id="UP000824469"/>
    </source>
</evidence>
<feature type="non-terminal residue" evidence="2">
    <location>
        <position position="104"/>
    </location>
</feature>
<feature type="compositionally biased region" description="Low complexity" evidence="1">
    <location>
        <begin position="40"/>
        <end position="52"/>
    </location>
</feature>
<organism evidence="2 3">
    <name type="scientific">Taxus chinensis</name>
    <name type="common">Chinese yew</name>
    <name type="synonym">Taxus wallichiana var. chinensis</name>
    <dbReference type="NCBI Taxonomy" id="29808"/>
    <lineage>
        <taxon>Eukaryota</taxon>
        <taxon>Viridiplantae</taxon>
        <taxon>Streptophyta</taxon>
        <taxon>Embryophyta</taxon>
        <taxon>Tracheophyta</taxon>
        <taxon>Spermatophyta</taxon>
        <taxon>Pinopsida</taxon>
        <taxon>Pinidae</taxon>
        <taxon>Conifers II</taxon>
        <taxon>Cupressales</taxon>
        <taxon>Taxaceae</taxon>
        <taxon>Taxus</taxon>
    </lineage>
</organism>
<dbReference type="Proteomes" id="UP000824469">
    <property type="component" value="Unassembled WGS sequence"/>
</dbReference>
<reference evidence="2 3" key="1">
    <citation type="journal article" date="2021" name="Nat. Plants">
        <title>The Taxus genome provides insights into paclitaxel biosynthesis.</title>
        <authorList>
            <person name="Xiong X."/>
            <person name="Gou J."/>
            <person name="Liao Q."/>
            <person name="Li Y."/>
            <person name="Zhou Q."/>
            <person name="Bi G."/>
            <person name="Li C."/>
            <person name="Du R."/>
            <person name="Wang X."/>
            <person name="Sun T."/>
            <person name="Guo L."/>
            <person name="Liang H."/>
            <person name="Lu P."/>
            <person name="Wu Y."/>
            <person name="Zhang Z."/>
            <person name="Ro D.K."/>
            <person name="Shang Y."/>
            <person name="Huang S."/>
            <person name="Yan J."/>
        </authorList>
    </citation>
    <scope>NUCLEOTIDE SEQUENCE [LARGE SCALE GENOMIC DNA]</scope>
    <source>
        <strain evidence="2">Ta-2019</strain>
    </source>
</reference>
<feature type="region of interest" description="Disordered" evidence="1">
    <location>
        <begin position="36"/>
        <end position="85"/>
    </location>
</feature>
<gene>
    <name evidence="2" type="ORF">KI387_002507</name>
</gene>
<comment type="caution">
    <text evidence="2">The sequence shown here is derived from an EMBL/GenBank/DDBJ whole genome shotgun (WGS) entry which is preliminary data.</text>
</comment>
<dbReference type="AlphaFoldDB" id="A0AA38GVD4"/>